<feature type="region of interest" description="Disordered" evidence="1">
    <location>
        <begin position="1"/>
        <end position="20"/>
    </location>
</feature>
<evidence type="ECO:0000313" key="3">
    <source>
        <dbReference type="Proteomes" id="UP001498398"/>
    </source>
</evidence>
<reference evidence="2 3" key="1">
    <citation type="submission" date="2024-01" db="EMBL/GenBank/DDBJ databases">
        <title>A draft genome for the cacao thread blight pathogen Marasmiellus scandens.</title>
        <authorList>
            <person name="Baruah I.K."/>
            <person name="Leung J."/>
            <person name="Bukari Y."/>
            <person name="Amoako-Attah I."/>
            <person name="Meinhardt L.W."/>
            <person name="Bailey B.A."/>
            <person name="Cohen S.P."/>
        </authorList>
    </citation>
    <scope>NUCLEOTIDE SEQUENCE [LARGE SCALE GENOMIC DNA]</scope>
    <source>
        <strain evidence="2 3">GH-19</strain>
    </source>
</reference>
<feature type="compositionally biased region" description="Low complexity" evidence="1">
    <location>
        <begin position="51"/>
        <end position="73"/>
    </location>
</feature>
<keyword evidence="3" id="KW-1185">Reference proteome</keyword>
<organism evidence="2 3">
    <name type="scientific">Marasmiellus scandens</name>
    <dbReference type="NCBI Taxonomy" id="2682957"/>
    <lineage>
        <taxon>Eukaryota</taxon>
        <taxon>Fungi</taxon>
        <taxon>Dikarya</taxon>
        <taxon>Basidiomycota</taxon>
        <taxon>Agaricomycotina</taxon>
        <taxon>Agaricomycetes</taxon>
        <taxon>Agaricomycetidae</taxon>
        <taxon>Agaricales</taxon>
        <taxon>Marasmiineae</taxon>
        <taxon>Omphalotaceae</taxon>
        <taxon>Marasmiellus</taxon>
    </lineage>
</organism>
<feature type="region of interest" description="Disordered" evidence="1">
    <location>
        <begin position="31"/>
        <end position="74"/>
    </location>
</feature>
<dbReference type="EMBL" id="JBANRG010000005">
    <property type="protein sequence ID" value="KAK7466218.1"/>
    <property type="molecule type" value="Genomic_DNA"/>
</dbReference>
<feature type="compositionally biased region" description="Polar residues" evidence="1">
    <location>
        <begin position="36"/>
        <end position="48"/>
    </location>
</feature>
<sequence length="207" mass="22856">MASSYAPSQMAFRQSKRGNVIKLPRGASEGLLFDSDSLTSPISPSHPNLTFPPSRSRSPSFPSPHPTSSNTSPAQTVMAYSNHSIQISCQTAVSKSRDPDAFSPIEHARRAPPPDDTPSMKVFSSPSAHTLRVQLPATIRHEMVTISANKGDKIKVIADAWHMESDCHYEWVINFPPNDIDMSGIHAKFDTDGHLSIEVRRRPRYHA</sequence>
<protein>
    <recommendedName>
        <fullName evidence="4">SHSP domain-containing protein</fullName>
    </recommendedName>
</protein>
<dbReference type="CDD" id="cd06464">
    <property type="entry name" value="ACD_sHsps-like"/>
    <property type="match status" value="1"/>
</dbReference>
<evidence type="ECO:0000313" key="2">
    <source>
        <dbReference type="EMBL" id="KAK7466218.1"/>
    </source>
</evidence>
<gene>
    <name evidence="2" type="ORF">VKT23_004940</name>
</gene>
<dbReference type="Proteomes" id="UP001498398">
    <property type="component" value="Unassembled WGS sequence"/>
</dbReference>
<name>A0ABR1JU96_9AGAR</name>
<accession>A0ABR1JU96</accession>
<proteinExistence type="predicted"/>
<evidence type="ECO:0008006" key="4">
    <source>
        <dbReference type="Google" id="ProtNLM"/>
    </source>
</evidence>
<evidence type="ECO:0000256" key="1">
    <source>
        <dbReference type="SAM" id="MobiDB-lite"/>
    </source>
</evidence>
<comment type="caution">
    <text evidence="2">The sequence shown here is derived from an EMBL/GenBank/DDBJ whole genome shotgun (WGS) entry which is preliminary data.</text>
</comment>